<feature type="domain" description="Ancillary SecYEG translocon subunit/Cell division coordinator CpoB TPR" evidence="5">
    <location>
        <begin position="46"/>
        <end position="202"/>
    </location>
</feature>
<comment type="similarity">
    <text evidence="1">Belongs to the leucine-binding protein family.</text>
</comment>
<evidence type="ECO:0000259" key="5">
    <source>
        <dbReference type="Pfam" id="PF09976"/>
    </source>
</evidence>
<gene>
    <name evidence="7" type="ORF">SAMN02745216_05099</name>
</gene>
<dbReference type="EMBL" id="FQZU01000064">
    <property type="protein sequence ID" value="SHL38052.1"/>
    <property type="molecule type" value="Genomic_DNA"/>
</dbReference>
<keyword evidence="3" id="KW-0802">TPR repeat</keyword>
<protein>
    <submittedName>
        <fullName evidence="7">Amino acid/amide ABC transporter substrate-binding protein, HAAT family</fullName>
    </submittedName>
</protein>
<evidence type="ECO:0000256" key="4">
    <source>
        <dbReference type="SAM" id="SignalP"/>
    </source>
</evidence>
<dbReference type="RefSeq" id="WP_170868474.1">
    <property type="nucleotide sequence ID" value="NZ_FQZU01000064.1"/>
</dbReference>
<dbReference type="InterPro" id="IPR028082">
    <property type="entry name" value="Peripla_BP_I"/>
</dbReference>
<dbReference type="SMART" id="SM00028">
    <property type="entry name" value="TPR"/>
    <property type="match status" value="2"/>
</dbReference>
<evidence type="ECO:0000313" key="7">
    <source>
        <dbReference type="EMBL" id="SHL38052.1"/>
    </source>
</evidence>
<dbReference type="Pfam" id="PF13458">
    <property type="entry name" value="Peripla_BP_6"/>
    <property type="match status" value="1"/>
</dbReference>
<evidence type="ECO:0000256" key="2">
    <source>
        <dbReference type="ARBA" id="ARBA00022729"/>
    </source>
</evidence>
<feature type="domain" description="Leucine-binding protein" evidence="6">
    <location>
        <begin position="282"/>
        <end position="644"/>
    </location>
</feature>
<dbReference type="PANTHER" id="PTHR30483">
    <property type="entry name" value="LEUCINE-SPECIFIC-BINDING PROTEIN"/>
    <property type="match status" value="1"/>
</dbReference>
<keyword evidence="2 4" id="KW-0732">Signal</keyword>
<dbReference type="InterPro" id="IPR018704">
    <property type="entry name" value="SecYEG/CpoB_TPR"/>
</dbReference>
<keyword evidence="8" id="KW-1185">Reference proteome</keyword>
<sequence>MGNIKRAARLCCLLIAVLLAATSCGGKKILPGKTSSSTSAAQRGDEQLFAKAEKMYAAKQYAYAERLYQEYLTKYPRSALAPAAWLQIAQMAVDNQKYEKARDAYRKILAKYPASAMVTDARWGILNTYYKEERYEALIPMLRQMASSSKTAAQERVRALSLLGDVYMSWGEAEKALDSYMKAHSQARTGEKDLLFMKMEKVLDLLSFSQAETILGTSRDCSVKGLLALKLAHQEIGGEQWTQAQETLERLLADCPDQQTAGEAQVLLDDLRQMEGFQQSAIGVLLPLSGPYERFGAQLLSGIEMAISLHNVTNPGRAYRMEVRDTQGDPIMAAQGFRELAEQNVSLVIGPMLAADAVMAPAKEFGVPSIVFTQKQSVTGQGGYLFRNYLTLPMQARTLVTYARETLGLNRFAILFPNDDYGRANMSIFWQEVVRQGGMVTGVESYEPKQTDFADPIKKLVGLYYDRPEVEEETPAIEEELDEEAAAKEDDEPDPIIDFDVLYMPDSPSVSGLVMPQLKFHDVNGVLLMGPNLWHSPKLIDIGGVYANGAVMPDIFFKQSPDPKVREFISLYEDTYGSSPGFLEALGYDSANLTLELMSQPQVYSRESLRQALSQADFHGVTGRTFFDETGEVDKDLYLLKIERGRFVQVPKPELKSVFSITGTPNERPY</sequence>
<dbReference type="Pfam" id="PF09976">
    <property type="entry name" value="TPR_21"/>
    <property type="match status" value="1"/>
</dbReference>
<evidence type="ECO:0000256" key="3">
    <source>
        <dbReference type="PROSITE-ProRule" id="PRU00339"/>
    </source>
</evidence>
<dbReference type="InterPro" id="IPR051010">
    <property type="entry name" value="BCAA_transport"/>
</dbReference>
<evidence type="ECO:0000313" key="8">
    <source>
        <dbReference type="Proteomes" id="UP000183994"/>
    </source>
</evidence>
<dbReference type="STRING" id="1121393.SAMN02745216_05099"/>
<dbReference type="InterPro" id="IPR019734">
    <property type="entry name" value="TPR_rpt"/>
</dbReference>
<dbReference type="CDD" id="cd06339">
    <property type="entry name" value="PBP1_YraM_LppC_lipoprotein-like"/>
    <property type="match status" value="1"/>
</dbReference>
<proteinExistence type="inferred from homology"/>
<reference evidence="8" key="1">
    <citation type="submission" date="2016-11" db="EMBL/GenBank/DDBJ databases">
        <authorList>
            <person name="Varghese N."/>
            <person name="Submissions S."/>
        </authorList>
    </citation>
    <scope>NUCLEOTIDE SEQUENCE [LARGE SCALE GENOMIC DNA]</scope>
    <source>
        <strain evidence="8">DSM 16219</strain>
    </source>
</reference>
<dbReference type="Gene3D" id="1.25.40.10">
    <property type="entry name" value="Tetratricopeptide repeat domain"/>
    <property type="match status" value="2"/>
</dbReference>
<dbReference type="SUPFAM" id="SSF53822">
    <property type="entry name" value="Periplasmic binding protein-like I"/>
    <property type="match status" value="1"/>
</dbReference>
<organism evidence="7 8">
    <name type="scientific">Desulfatibacillum alkenivorans DSM 16219</name>
    <dbReference type="NCBI Taxonomy" id="1121393"/>
    <lineage>
        <taxon>Bacteria</taxon>
        <taxon>Pseudomonadati</taxon>
        <taxon>Thermodesulfobacteriota</taxon>
        <taxon>Desulfobacteria</taxon>
        <taxon>Desulfobacterales</taxon>
        <taxon>Desulfatibacillaceae</taxon>
        <taxon>Desulfatibacillum</taxon>
    </lineage>
</organism>
<dbReference type="PROSITE" id="PS51257">
    <property type="entry name" value="PROKAR_LIPOPROTEIN"/>
    <property type="match status" value="1"/>
</dbReference>
<dbReference type="Proteomes" id="UP000183994">
    <property type="component" value="Unassembled WGS sequence"/>
</dbReference>
<feature type="repeat" description="TPR" evidence="3">
    <location>
        <begin position="82"/>
        <end position="115"/>
    </location>
</feature>
<feature type="chain" id="PRO_5009923553" evidence="4">
    <location>
        <begin position="21"/>
        <end position="670"/>
    </location>
</feature>
<dbReference type="PANTHER" id="PTHR30483:SF6">
    <property type="entry name" value="PERIPLASMIC BINDING PROTEIN OF ABC TRANSPORTER FOR NATURAL AMINO ACIDS"/>
    <property type="match status" value="1"/>
</dbReference>
<dbReference type="SUPFAM" id="SSF48452">
    <property type="entry name" value="TPR-like"/>
    <property type="match status" value="1"/>
</dbReference>
<dbReference type="PROSITE" id="PS50005">
    <property type="entry name" value="TPR"/>
    <property type="match status" value="1"/>
</dbReference>
<accession>A0A1M7A5P8</accession>
<dbReference type="AlphaFoldDB" id="A0A1M7A5P8"/>
<dbReference type="InterPro" id="IPR011990">
    <property type="entry name" value="TPR-like_helical_dom_sf"/>
</dbReference>
<dbReference type="InterPro" id="IPR028081">
    <property type="entry name" value="Leu-bd"/>
</dbReference>
<dbReference type="Gene3D" id="3.40.50.2300">
    <property type="match status" value="2"/>
</dbReference>
<name>A0A1M7A5P8_9BACT</name>
<evidence type="ECO:0000256" key="1">
    <source>
        <dbReference type="ARBA" id="ARBA00010062"/>
    </source>
</evidence>
<evidence type="ECO:0000259" key="6">
    <source>
        <dbReference type="Pfam" id="PF13458"/>
    </source>
</evidence>
<feature type="signal peptide" evidence="4">
    <location>
        <begin position="1"/>
        <end position="20"/>
    </location>
</feature>